<protein>
    <recommendedName>
        <fullName evidence="4">Pilus assembly protein</fullName>
    </recommendedName>
</protein>
<dbReference type="RefSeq" id="WP_100103263.1">
    <property type="nucleotide sequence ID" value="NZ_CAWNMT010000001.1"/>
</dbReference>
<dbReference type="Pfam" id="PF06864">
    <property type="entry name" value="PAP_PilO"/>
    <property type="match status" value="1"/>
</dbReference>
<dbReference type="AlphaFoldDB" id="A0A2D3T7L1"/>
<evidence type="ECO:0000256" key="1">
    <source>
        <dbReference type="SAM" id="Phobius"/>
    </source>
</evidence>
<accession>A0A2D3T7L1</accession>
<dbReference type="EMBL" id="CP017606">
    <property type="protein sequence ID" value="ATW29826.1"/>
    <property type="molecule type" value="Genomic_DNA"/>
</dbReference>
<gene>
    <name evidence="2" type="ORF">BJP41_05160</name>
</gene>
<dbReference type="InterPro" id="IPR009663">
    <property type="entry name" value="PAP_PilO"/>
</dbReference>
<evidence type="ECO:0008006" key="4">
    <source>
        <dbReference type="Google" id="ProtNLM"/>
    </source>
</evidence>
<evidence type="ECO:0000313" key="3">
    <source>
        <dbReference type="Proteomes" id="UP000230008"/>
    </source>
</evidence>
<reference evidence="3" key="1">
    <citation type="submission" date="2016-10" db="EMBL/GenBank/DDBJ databases">
        <authorList>
            <person name="Chevignon G."/>
        </authorList>
    </citation>
    <scope>NUCLEOTIDE SEQUENCE [LARGE SCALE GENOMIC DNA]</scope>
    <source>
        <strain evidence="3">A2C</strain>
    </source>
</reference>
<organism evidence="2 3">
    <name type="scientific">Candidatus Williamhamiltonella defendens</name>
    <dbReference type="NCBI Taxonomy" id="138072"/>
    <lineage>
        <taxon>Bacteria</taxon>
        <taxon>Pseudomonadati</taxon>
        <taxon>Pseudomonadota</taxon>
        <taxon>Gammaproteobacteria</taxon>
        <taxon>Enterobacterales</taxon>
        <taxon>Enterobacteriaceae</taxon>
        <taxon>aphid secondary symbionts</taxon>
        <taxon>Candidatus Williamhamiltonella</taxon>
    </lineage>
</organism>
<sequence>MTAIPGLTALSMVRGRRVFLAGIDWLPVTLRAGKNVKSEARRRGADRVVSYRYRDRQKHPQWVMGLVNWAALALPKGCRDGYALALLIVPQLKGSGYAIISIDKTHYGFVSSIDGVLINDLVGDKAVIAQAQKNFLQFNPEPEGGWQMFAPAEWGIADSQPFDLDGLLAGTAFPASARFQATSRHRRWLGLFTLFGLILAGYVGWQGVQTHQDALRQAALRAAWLAQQQANTSPVLRSPWHDSPRLMPFINACAERWQKIPLSLAGWRFKEAQCAQEGTLRLAYSKPAGATVGDFADRVKQVYAGQTTAYFNLPGQGDMGGFNQPVTFTASKDTRPLPEADSQIQRLTTFAQRMRGPIHLQEDDPRQVSAQGEERIMPWRSFSFSLETALPPTLLFNELDDRGLRLHLITITLSQGRLSYRMEGKLYAQS</sequence>
<keyword evidence="1" id="KW-0472">Membrane</keyword>
<dbReference type="Proteomes" id="UP000230008">
    <property type="component" value="Chromosome"/>
</dbReference>
<keyword evidence="1" id="KW-0812">Transmembrane</keyword>
<keyword evidence="1" id="KW-1133">Transmembrane helix</keyword>
<feature type="transmembrane region" description="Helical" evidence="1">
    <location>
        <begin position="188"/>
        <end position="205"/>
    </location>
</feature>
<name>A0A2D3T7L1_9ENTR</name>
<reference evidence="3" key="2">
    <citation type="submission" date="2017-11" db="EMBL/GenBank/DDBJ databases">
        <title>PacBio sequencing of new strain of the secondary endosymbiont Candidatus Hamiltonella defensa.</title>
        <authorList>
            <person name="Strand M.R."/>
            <person name="Oliver K."/>
        </authorList>
    </citation>
    <scope>NUCLEOTIDE SEQUENCE [LARGE SCALE GENOMIC DNA]</scope>
    <source>
        <strain evidence="3">A2C</strain>
    </source>
</reference>
<proteinExistence type="predicted"/>
<evidence type="ECO:0000313" key="2">
    <source>
        <dbReference type="EMBL" id="ATW29826.1"/>
    </source>
</evidence>